<reference evidence="6 7" key="1">
    <citation type="journal article" date="2023" name="bioRxiv">
        <title>Conserved and derived expression patterns and positive selection on dental genes reveal complex evolutionary context of ever-growing rodent molars.</title>
        <authorList>
            <person name="Calamari Z.T."/>
            <person name="Song A."/>
            <person name="Cohen E."/>
            <person name="Akter M."/>
            <person name="Roy R.D."/>
            <person name="Hallikas O."/>
            <person name="Christensen M.M."/>
            <person name="Li P."/>
            <person name="Marangoni P."/>
            <person name="Jernvall J."/>
            <person name="Klein O.D."/>
        </authorList>
    </citation>
    <scope>NUCLEOTIDE SEQUENCE [LARGE SCALE GENOMIC DNA]</scope>
    <source>
        <strain evidence="6">V071</strain>
    </source>
</reference>
<keyword evidence="4" id="KW-0539">Nucleus</keyword>
<evidence type="ECO:0000256" key="1">
    <source>
        <dbReference type="ARBA" id="ARBA00004123"/>
    </source>
</evidence>
<dbReference type="Gene3D" id="1.10.10.60">
    <property type="entry name" value="Homeodomain-like"/>
    <property type="match status" value="1"/>
</dbReference>
<comment type="caution">
    <text evidence="6">The sequence shown here is derived from an EMBL/GenBank/DDBJ whole genome shotgun (WGS) entry which is preliminary data.</text>
</comment>
<evidence type="ECO:0000313" key="7">
    <source>
        <dbReference type="Proteomes" id="UP001488838"/>
    </source>
</evidence>
<evidence type="ECO:0000313" key="6">
    <source>
        <dbReference type="EMBL" id="KAK7811080.1"/>
    </source>
</evidence>
<dbReference type="PANTHER" id="PTHR13859">
    <property type="entry name" value="ATROPHIN-RELATED"/>
    <property type="match status" value="1"/>
</dbReference>
<evidence type="ECO:0000256" key="4">
    <source>
        <dbReference type="ARBA" id="ARBA00023242"/>
    </source>
</evidence>
<dbReference type="Proteomes" id="UP001488838">
    <property type="component" value="Unassembled WGS sequence"/>
</dbReference>
<dbReference type="EMBL" id="JBBHLL010000181">
    <property type="protein sequence ID" value="KAK7811080.1"/>
    <property type="molecule type" value="Genomic_DNA"/>
</dbReference>
<evidence type="ECO:0000256" key="2">
    <source>
        <dbReference type="ARBA" id="ARBA00023015"/>
    </source>
</evidence>
<proteinExistence type="predicted"/>
<gene>
    <name evidence="6" type="ORF">U0070_016020</name>
</gene>
<feature type="region of interest" description="Disordered" evidence="5">
    <location>
        <begin position="148"/>
        <end position="171"/>
    </location>
</feature>
<dbReference type="PANTHER" id="PTHR13859:SF11">
    <property type="entry name" value="GRUNGE, ISOFORM J"/>
    <property type="match status" value="1"/>
</dbReference>
<dbReference type="GO" id="GO:0003714">
    <property type="term" value="F:transcription corepressor activity"/>
    <property type="evidence" value="ECO:0007669"/>
    <property type="project" value="TreeGrafter"/>
</dbReference>
<comment type="subcellular location">
    <subcellularLocation>
        <location evidence="1">Nucleus</location>
    </subcellularLocation>
</comment>
<feature type="non-terminal residue" evidence="6">
    <location>
        <position position="1"/>
    </location>
</feature>
<keyword evidence="3" id="KW-0804">Transcription</keyword>
<sequence length="311" mass="33702">LHESSYDAGKALQRLVKKPVPKLIEKCWTEDEVLRAVFWVAGINMKTCADVKHLLASCSPNRGPSVVITCEVLADTRAWRERTPQPRAGAAMGVGTGAGFAASQWAEDPEKAAAGTRPPTGAGRGGVERAAATIQAAFCSCPPPGSLRSSLLPRRPPLPAPRAPRSARPRRARGRLALRFVEPGDGRGLLTCSCGLLSDRRWGRLVDPAEVKVRGLDPSGSRLWGCGLRKRFVKGLRQYGKNFFRIRKELLPNKETVSTIGLYVTWLFPLCSSRAASPPLSLGNGSFNPVLCLTQAGLRFGVLCFLDSFSW</sequence>
<evidence type="ECO:0000256" key="5">
    <source>
        <dbReference type="SAM" id="MobiDB-lite"/>
    </source>
</evidence>
<keyword evidence="2" id="KW-0805">Transcription regulation</keyword>
<dbReference type="AlphaFoldDB" id="A0AAW0I9J4"/>
<accession>A0AAW0I9J4</accession>
<protein>
    <submittedName>
        <fullName evidence="6">Uncharacterized protein</fullName>
    </submittedName>
</protein>
<evidence type="ECO:0000256" key="3">
    <source>
        <dbReference type="ARBA" id="ARBA00023163"/>
    </source>
</evidence>
<name>A0AAW0I9J4_MYOGA</name>
<keyword evidence="7" id="KW-1185">Reference proteome</keyword>
<dbReference type="GO" id="GO:0005634">
    <property type="term" value="C:nucleus"/>
    <property type="evidence" value="ECO:0007669"/>
    <property type="project" value="UniProtKB-SubCell"/>
</dbReference>
<organism evidence="6 7">
    <name type="scientific">Myodes glareolus</name>
    <name type="common">Bank vole</name>
    <name type="synonym">Clethrionomys glareolus</name>
    <dbReference type="NCBI Taxonomy" id="447135"/>
    <lineage>
        <taxon>Eukaryota</taxon>
        <taxon>Metazoa</taxon>
        <taxon>Chordata</taxon>
        <taxon>Craniata</taxon>
        <taxon>Vertebrata</taxon>
        <taxon>Euteleostomi</taxon>
        <taxon>Mammalia</taxon>
        <taxon>Eutheria</taxon>
        <taxon>Euarchontoglires</taxon>
        <taxon>Glires</taxon>
        <taxon>Rodentia</taxon>
        <taxon>Myomorpha</taxon>
        <taxon>Muroidea</taxon>
        <taxon>Cricetidae</taxon>
        <taxon>Arvicolinae</taxon>
        <taxon>Myodes</taxon>
    </lineage>
</organism>